<sequence>MAELPEIKAMSTANSVSVKNSNRGGGIVHKRESVCIRCSKLTSINYDFGL</sequence>
<accession>A0A8S5LAW5</accession>
<proteinExistence type="predicted"/>
<dbReference type="EMBL" id="BK014667">
    <property type="protein sequence ID" value="DAD67098.1"/>
    <property type="molecule type" value="Genomic_DNA"/>
</dbReference>
<evidence type="ECO:0000313" key="1">
    <source>
        <dbReference type="EMBL" id="DAD67098.1"/>
    </source>
</evidence>
<reference evidence="1" key="1">
    <citation type="journal article" date="2021" name="Proc. Natl. Acad. Sci. U.S.A.">
        <title>A Catalog of Tens of Thousands of Viruses from Human Metagenomes Reveals Hidden Associations with Chronic Diseases.</title>
        <authorList>
            <person name="Tisza M.J."/>
            <person name="Buck C.B."/>
        </authorList>
    </citation>
    <scope>NUCLEOTIDE SEQUENCE</scope>
    <source>
        <strain evidence="1">CtBev14</strain>
    </source>
</reference>
<organism evidence="1">
    <name type="scientific">Podoviridae sp. ctBev14</name>
    <dbReference type="NCBI Taxonomy" id="2823556"/>
    <lineage>
        <taxon>Viruses</taxon>
        <taxon>Duplodnaviria</taxon>
        <taxon>Heunggongvirae</taxon>
        <taxon>Uroviricota</taxon>
        <taxon>Caudoviricetes</taxon>
    </lineage>
</organism>
<protein>
    <submittedName>
        <fullName evidence="1">Uncharacterized protein</fullName>
    </submittedName>
</protein>
<name>A0A8S5LAW5_9CAUD</name>